<keyword evidence="5" id="KW-0539">Nucleus</keyword>
<dbReference type="PROSITE" id="PS50088">
    <property type="entry name" value="ANK_REPEAT"/>
    <property type="match status" value="1"/>
</dbReference>
<dbReference type="Pfam" id="PF01661">
    <property type="entry name" value="Macro"/>
    <property type="match status" value="1"/>
</dbReference>
<evidence type="ECO:0000256" key="1">
    <source>
        <dbReference type="ARBA" id="ARBA00004123"/>
    </source>
</evidence>
<dbReference type="SUPFAM" id="SSF48403">
    <property type="entry name" value="Ankyrin repeat"/>
    <property type="match status" value="1"/>
</dbReference>
<feature type="domain" description="Macro" evidence="10">
    <location>
        <begin position="494"/>
        <end position="666"/>
    </location>
</feature>
<evidence type="ECO:0000313" key="12">
    <source>
        <dbReference type="EMBL" id="CAF1610808.1"/>
    </source>
</evidence>
<evidence type="ECO:0000256" key="3">
    <source>
        <dbReference type="ARBA" id="ARBA00022679"/>
    </source>
</evidence>
<evidence type="ECO:0000259" key="10">
    <source>
        <dbReference type="PROSITE" id="PS51154"/>
    </source>
</evidence>
<dbReference type="Proteomes" id="UP000663832">
    <property type="component" value="Unassembled WGS sequence"/>
</dbReference>
<evidence type="ECO:0000256" key="5">
    <source>
        <dbReference type="ARBA" id="ARBA00023242"/>
    </source>
</evidence>
<dbReference type="SUPFAM" id="SSF56399">
    <property type="entry name" value="ADP-ribosylation"/>
    <property type="match status" value="1"/>
</dbReference>
<dbReference type="PROSITE" id="PS51059">
    <property type="entry name" value="PARP_CATALYTIC"/>
    <property type="match status" value="1"/>
</dbReference>
<dbReference type="AlphaFoldDB" id="A0A816BID6"/>
<proteinExistence type="predicted"/>
<evidence type="ECO:0000259" key="9">
    <source>
        <dbReference type="PROSITE" id="PS51059"/>
    </source>
</evidence>
<dbReference type="GO" id="GO:0003950">
    <property type="term" value="F:NAD+ poly-ADP-ribosyltransferase activity"/>
    <property type="evidence" value="ECO:0007669"/>
    <property type="project" value="UniProtKB-UniRule"/>
</dbReference>
<evidence type="ECO:0000313" key="11">
    <source>
        <dbReference type="EMBL" id="CAF1390262.1"/>
    </source>
</evidence>
<dbReference type="Gene3D" id="3.40.220.10">
    <property type="entry name" value="Leucine Aminopeptidase, subunit E, domain 1"/>
    <property type="match status" value="2"/>
</dbReference>
<dbReference type="EMBL" id="CAJNOM010001511">
    <property type="protein sequence ID" value="CAF1610808.1"/>
    <property type="molecule type" value="Genomic_DNA"/>
</dbReference>
<dbReference type="Pfam" id="PF12796">
    <property type="entry name" value="Ank_2"/>
    <property type="match status" value="1"/>
</dbReference>
<gene>
    <name evidence="11" type="ORF">BJG266_LOCUS37073</name>
    <name evidence="12" type="ORF">QVE165_LOCUS54018</name>
</gene>
<evidence type="ECO:0000313" key="13">
    <source>
        <dbReference type="Proteomes" id="UP000663832"/>
    </source>
</evidence>
<dbReference type="InterPro" id="IPR036770">
    <property type="entry name" value="Ankyrin_rpt-contain_sf"/>
</dbReference>
<evidence type="ECO:0000256" key="7">
    <source>
        <dbReference type="RuleBase" id="RU362114"/>
    </source>
</evidence>
<dbReference type="InterPro" id="IPR002589">
    <property type="entry name" value="Macro_dom"/>
</dbReference>
<dbReference type="Gene3D" id="3.90.228.10">
    <property type="match status" value="1"/>
</dbReference>
<organism evidence="12 13">
    <name type="scientific">Adineta steineri</name>
    <dbReference type="NCBI Taxonomy" id="433720"/>
    <lineage>
        <taxon>Eukaryota</taxon>
        <taxon>Metazoa</taxon>
        <taxon>Spiralia</taxon>
        <taxon>Gnathifera</taxon>
        <taxon>Rotifera</taxon>
        <taxon>Eurotatoria</taxon>
        <taxon>Bdelloidea</taxon>
        <taxon>Adinetida</taxon>
        <taxon>Adinetidae</taxon>
        <taxon>Adineta</taxon>
    </lineage>
</organism>
<reference evidence="12" key="1">
    <citation type="submission" date="2021-02" db="EMBL/GenBank/DDBJ databases">
        <authorList>
            <person name="Nowell W R."/>
        </authorList>
    </citation>
    <scope>NUCLEOTIDE SEQUENCE</scope>
</reference>
<dbReference type="InterPro" id="IPR052056">
    <property type="entry name" value="Mono-ARTD/PARP"/>
</dbReference>
<dbReference type="PANTHER" id="PTHR14453:SF67">
    <property type="entry name" value="POLY [ADP-RIBOSE] POLYMERASE"/>
    <property type="match status" value="1"/>
</dbReference>
<accession>A0A816BID6</accession>
<keyword evidence="6" id="KW-0040">ANK repeat</keyword>
<keyword evidence="13" id="KW-1185">Reference proteome</keyword>
<name>A0A816BID6_9BILA</name>
<dbReference type="GO" id="GO:0003714">
    <property type="term" value="F:transcription corepressor activity"/>
    <property type="evidence" value="ECO:0007669"/>
    <property type="project" value="TreeGrafter"/>
</dbReference>
<dbReference type="Proteomes" id="UP000663877">
    <property type="component" value="Unassembled WGS sequence"/>
</dbReference>
<protein>
    <recommendedName>
        <fullName evidence="7">Poly [ADP-ribose] polymerase</fullName>
        <shortName evidence="7">PARP</shortName>
        <ecNumber evidence="7">2.4.2.-</ecNumber>
    </recommendedName>
</protein>
<dbReference type="PROSITE" id="PS51154">
    <property type="entry name" value="MACRO"/>
    <property type="match status" value="2"/>
</dbReference>
<dbReference type="PROSITE" id="PS50297">
    <property type="entry name" value="ANK_REP_REGION"/>
    <property type="match status" value="1"/>
</dbReference>
<dbReference type="GO" id="GO:0005634">
    <property type="term" value="C:nucleus"/>
    <property type="evidence" value="ECO:0007669"/>
    <property type="project" value="UniProtKB-SubCell"/>
</dbReference>
<dbReference type="EMBL" id="CAJNOI010001177">
    <property type="protein sequence ID" value="CAF1390262.1"/>
    <property type="molecule type" value="Genomic_DNA"/>
</dbReference>
<keyword evidence="3 7" id="KW-0808">Transferase</keyword>
<evidence type="ECO:0000256" key="2">
    <source>
        <dbReference type="ARBA" id="ARBA00022676"/>
    </source>
</evidence>
<dbReference type="InterPro" id="IPR002110">
    <property type="entry name" value="Ankyrin_rpt"/>
</dbReference>
<feature type="coiled-coil region" evidence="8">
    <location>
        <begin position="459"/>
        <end position="486"/>
    </location>
</feature>
<dbReference type="Gene3D" id="1.25.40.20">
    <property type="entry name" value="Ankyrin repeat-containing domain"/>
    <property type="match status" value="1"/>
</dbReference>
<sequence length="1042" mass="119803">MSENNNEKNLKQCLKIIINAVSVQTTVSNYNLNNTIQQILDENLSSLSFQCRNYLLNVLNEFNTNDPNITLINDFLHNLNGRLSLLDASQGAWDGNISVVKNFIEKYPTLRDKSGLYGTTLLYSAARNNHFHLVKYLIEKCRCSVNAKNEEYLEKNQQPILKATIGSTALHAACFNGRLEIVKYLIQHGGDYFILNSVYESPIENGQSQSSIRNFFSEFLIIDYTKQSNIIPTRTILYEIEKTKEPINDCIWEFKPLSSDQWLPCPQNQSIQLQQTFLDKPFKTDIHLKTSRDTYHISLIKFLRSSKSSNQIENLSWIRCRGSSLRNFHCYSQWQIMFVQCPTGVTNSSSLLQIYDMKPKSSVQLNSWYNLYDEMNFLFETAMNYRRRYININLNFIHNEKVTFDLDNFSFMNEQKTIEGFLRWIPKIIPDDGTTSLRTLDNFQLPTNCEVALLTTTYLKQIELHANDLTDEINQYNLKYENAFDNDTLDFQDKKPVTTANDVNESLNVIQNDLLAIESDVIVVCTSSKYLFDSVFRAGGKSLQKSWDKKLKENNKAPVISISTDGKLTSKAVYFVPWEPRPEPDLLCRSIEKLVSNVINTAINENYKSIAFPAIGCGEYGCSVSLIAQAFISEVQRQLVKYPLKILFVIQPNKMDIYNEFRKQIEPFKQQERTSITVGKGTIQAEKGDITSQKVDVIIGSLSSENLRQSLLIAGGREVQAAYEKEYENNPNSLIISIPPGELPCKRLFFLRWEPDEDPDILRQSISDLIWNLIQNVNSHNFNSIAFPAIGCGEHACSVDIVVKTMVKEMKQQIMQRKLAWTVKFIIQPNQQNIYDEFRRQLLLLSPPDENNQEARDYEFPSTWQNSKQNQIKLLVPKNTDEFKSIAINFDTAMKGNYTEIVKIERIQNERWYMQYLAHCKDFKKRLSQDTEKRLYHGCPQVAANSIMDDCFNRSFAGVNGIAYGMGVYFSSNAVYSHGFTRPNADGERCMFIARVLVGKTTIGKSSMKTRPVGFDSTTDGKHIFVTYHDAQAYAEYLITYK</sequence>
<dbReference type="InterPro" id="IPR043472">
    <property type="entry name" value="Macro_dom-like"/>
</dbReference>
<comment type="subcellular location">
    <subcellularLocation>
        <location evidence="1">Nucleus</location>
    </subcellularLocation>
</comment>
<evidence type="ECO:0000256" key="8">
    <source>
        <dbReference type="SAM" id="Coils"/>
    </source>
</evidence>
<dbReference type="PANTHER" id="PTHR14453">
    <property type="entry name" value="PARP/ZINC FINGER CCCH TYPE DOMAIN CONTAINING PROTEIN"/>
    <property type="match status" value="1"/>
</dbReference>
<feature type="repeat" description="ANK" evidence="6">
    <location>
        <begin position="165"/>
        <end position="197"/>
    </location>
</feature>
<keyword evidence="8" id="KW-0175">Coiled coil</keyword>
<dbReference type="SMART" id="SM00248">
    <property type="entry name" value="ANK"/>
    <property type="match status" value="3"/>
</dbReference>
<dbReference type="InterPro" id="IPR012317">
    <property type="entry name" value="Poly(ADP-ribose)pol_cat_dom"/>
</dbReference>
<dbReference type="GO" id="GO:0005737">
    <property type="term" value="C:cytoplasm"/>
    <property type="evidence" value="ECO:0007669"/>
    <property type="project" value="TreeGrafter"/>
</dbReference>
<feature type="domain" description="Macro" evidence="10">
    <location>
        <begin position="670"/>
        <end position="843"/>
    </location>
</feature>
<dbReference type="GO" id="GO:0010629">
    <property type="term" value="P:negative regulation of gene expression"/>
    <property type="evidence" value="ECO:0007669"/>
    <property type="project" value="TreeGrafter"/>
</dbReference>
<feature type="domain" description="PARP catalytic" evidence="9">
    <location>
        <begin position="858"/>
        <end position="1042"/>
    </location>
</feature>
<evidence type="ECO:0000256" key="6">
    <source>
        <dbReference type="PROSITE-ProRule" id="PRU00023"/>
    </source>
</evidence>
<dbReference type="EC" id="2.4.2.-" evidence="7"/>
<evidence type="ECO:0000256" key="4">
    <source>
        <dbReference type="ARBA" id="ARBA00023027"/>
    </source>
</evidence>
<keyword evidence="2 7" id="KW-0328">Glycosyltransferase</keyword>
<keyword evidence="4 7" id="KW-0520">NAD</keyword>
<dbReference type="Pfam" id="PF00644">
    <property type="entry name" value="PARP"/>
    <property type="match status" value="1"/>
</dbReference>
<comment type="caution">
    <text evidence="12">The sequence shown here is derived from an EMBL/GenBank/DDBJ whole genome shotgun (WGS) entry which is preliminary data.</text>
</comment>
<dbReference type="SUPFAM" id="SSF52949">
    <property type="entry name" value="Macro domain-like"/>
    <property type="match status" value="2"/>
</dbReference>
<dbReference type="OrthoDB" id="6133115at2759"/>